<protein>
    <recommendedName>
        <fullName evidence="3">LGFP repeat-containing protein</fullName>
    </recommendedName>
</protein>
<sequence>MRPTHPTQRSKHVHGRSVWRARSGTAILLLVTALSAVLARPAAAQGTGGEPVPGPLGHPMTAEAFCGVPGERDIAVTRKVYEVGQRRNVSAKVMLAGFETGWVESHMNNLACGDRDSLGVFQQRPSQGWGSPEQVMDVGYAANKFFEVAQQMEPRLEGSTAGQLAQAVQRSAYPDRYDQVEGHAIAMRDEAFQPYGTIGAKYDGTGGPGGPLGRPLRAEEDAMLGGRFQLFQNGIVIWHPDAAYAIYGDILSKFWATDSERRWGFPTMDEADAGRAPDGTRGRYQFFEQGLFLWSPQTGAHPVHGEIYKAFHAAGHEAALGYPVTDEVDEAGGKAQKFQKVTIHWNPSRGTWTTDN</sequence>
<dbReference type="Proteomes" id="UP000270343">
    <property type="component" value="Unassembled WGS sequence"/>
</dbReference>
<dbReference type="OrthoDB" id="9815928at2"/>
<organism evidence="1 2">
    <name type="scientific">Streptomyces klenkii</name>
    <dbReference type="NCBI Taxonomy" id="1420899"/>
    <lineage>
        <taxon>Bacteria</taxon>
        <taxon>Bacillati</taxon>
        <taxon>Actinomycetota</taxon>
        <taxon>Actinomycetes</taxon>
        <taxon>Kitasatosporales</taxon>
        <taxon>Streptomycetaceae</taxon>
        <taxon>Streptomyces</taxon>
    </lineage>
</organism>
<reference evidence="1 2" key="1">
    <citation type="journal article" date="2015" name="Antonie Van Leeuwenhoek">
        <title>Streptomyces klenkii sp. nov., isolated from deep marine sediment.</title>
        <authorList>
            <person name="Veyisoglu A."/>
            <person name="Sahin N."/>
        </authorList>
    </citation>
    <scope>NUCLEOTIDE SEQUENCE [LARGE SCALE GENOMIC DNA]</scope>
    <source>
        <strain evidence="1 2">KCTC 29202</strain>
    </source>
</reference>
<gene>
    <name evidence="1" type="ORF">D7231_02420</name>
</gene>
<evidence type="ECO:0000313" key="1">
    <source>
        <dbReference type="EMBL" id="RKN77792.1"/>
    </source>
</evidence>
<accession>A0A3B0BXT9</accession>
<proteinExistence type="predicted"/>
<name>A0A3B0BXT9_9ACTN</name>
<dbReference type="EMBL" id="RBAM01000001">
    <property type="protein sequence ID" value="RKN77792.1"/>
    <property type="molecule type" value="Genomic_DNA"/>
</dbReference>
<keyword evidence="2" id="KW-1185">Reference proteome</keyword>
<evidence type="ECO:0000313" key="2">
    <source>
        <dbReference type="Proteomes" id="UP000270343"/>
    </source>
</evidence>
<dbReference type="AlphaFoldDB" id="A0A3B0BXT9"/>
<dbReference type="InterPro" id="IPR013207">
    <property type="entry name" value="LGFP"/>
</dbReference>
<dbReference type="Pfam" id="PF08310">
    <property type="entry name" value="LGFP"/>
    <property type="match status" value="3"/>
</dbReference>
<evidence type="ECO:0008006" key="3">
    <source>
        <dbReference type="Google" id="ProtNLM"/>
    </source>
</evidence>
<comment type="caution">
    <text evidence="1">The sequence shown here is derived from an EMBL/GenBank/DDBJ whole genome shotgun (WGS) entry which is preliminary data.</text>
</comment>